<dbReference type="GO" id="GO:0016887">
    <property type="term" value="F:ATP hydrolysis activity"/>
    <property type="evidence" value="ECO:0007669"/>
    <property type="project" value="InterPro"/>
</dbReference>
<dbReference type="Pfam" id="PF08402">
    <property type="entry name" value="TOBE_2"/>
    <property type="match status" value="1"/>
</dbReference>
<gene>
    <name evidence="8" type="primary">potA</name>
    <name evidence="10" type="ORF">GWK36_09785</name>
</gene>
<dbReference type="SMART" id="SM00382">
    <property type="entry name" value="AAA"/>
    <property type="match status" value="1"/>
</dbReference>
<dbReference type="RefSeq" id="WP_166270979.1">
    <property type="nucleotide sequence ID" value="NZ_CP048029.1"/>
</dbReference>
<keyword evidence="3" id="KW-0997">Cell inner membrane</keyword>
<dbReference type="InterPro" id="IPR013611">
    <property type="entry name" value="Transp-assoc_OB_typ2"/>
</dbReference>
<keyword evidence="7 8" id="KW-0472">Membrane</keyword>
<dbReference type="PROSITE" id="PS00211">
    <property type="entry name" value="ABC_TRANSPORTER_1"/>
    <property type="match status" value="1"/>
</dbReference>
<comment type="similarity">
    <text evidence="8">Belongs to the ABC transporter superfamily. Spermidine/putrescine importer (TC 3.A.1.11.1) family.</text>
</comment>
<evidence type="ECO:0000256" key="6">
    <source>
        <dbReference type="ARBA" id="ARBA00022967"/>
    </source>
</evidence>
<dbReference type="InterPro" id="IPR050093">
    <property type="entry name" value="ABC_SmlMolc_Importer"/>
</dbReference>
<evidence type="ECO:0000313" key="11">
    <source>
        <dbReference type="Proteomes" id="UP000502699"/>
    </source>
</evidence>
<dbReference type="SUPFAM" id="SSF50331">
    <property type="entry name" value="MOP-like"/>
    <property type="match status" value="1"/>
</dbReference>
<dbReference type="Gene3D" id="3.40.50.300">
    <property type="entry name" value="P-loop containing nucleotide triphosphate hydrolases"/>
    <property type="match status" value="1"/>
</dbReference>
<dbReference type="Pfam" id="PF00005">
    <property type="entry name" value="ABC_tran"/>
    <property type="match status" value="1"/>
</dbReference>
<comment type="catalytic activity">
    <reaction evidence="8">
        <text>ATP + H2O + polyamine-[polyamine-binding protein]Side 1 = ADP + phosphate + polyamineSide 2 + [polyamine-binding protein]Side 1.</text>
        <dbReference type="EC" id="7.6.2.11"/>
    </reaction>
</comment>
<sequence length="380" mass="42921">MSNGAPGRHPLEPWQDPKAKPYVRIDRVTKKFGDLYAVDDVTLEIYQGEFFSLLGSSGCGKTTLLRLLAGLEYPTSGRIYIDGADVTDVPPYSRPVNMMFQSYALFPHMTVEQNIEFGLKQDRLPRRERKERVDEMLELLKITPLRKRRPDQLSGGQRQRVALARSLAKHPKLLLLDEPLGALDKRLRENTQFELVNLQERLGTTFITVTHDQEEAMTMSSRIAVMDAGQIMQVDTPTAIYEFPNSRFVAEFIGSVNLFEGKVIDLQGDDFLIEAQFGGLMRMRSLQPHPIGTPVVVAIRPEKLRLCQTPPSNGGVNQLKGVVEDIAYLGDVSIYRLRTPNGPLVEMTLTNIQPRTEQVLTWEQEVWVEWSPTSGVVLTD</sequence>
<dbReference type="InterPro" id="IPR003439">
    <property type="entry name" value="ABC_transporter-like_ATP-bd"/>
</dbReference>
<evidence type="ECO:0000256" key="1">
    <source>
        <dbReference type="ARBA" id="ARBA00022448"/>
    </source>
</evidence>
<dbReference type="PROSITE" id="PS50893">
    <property type="entry name" value="ABC_TRANSPORTER_2"/>
    <property type="match status" value="1"/>
</dbReference>
<keyword evidence="4 8" id="KW-0547">Nucleotide-binding</keyword>
<dbReference type="Gene3D" id="2.40.50.100">
    <property type="match status" value="1"/>
</dbReference>
<evidence type="ECO:0000256" key="5">
    <source>
        <dbReference type="ARBA" id="ARBA00022840"/>
    </source>
</evidence>
<evidence type="ECO:0000256" key="8">
    <source>
        <dbReference type="RuleBase" id="RU364083"/>
    </source>
</evidence>
<comment type="subunit">
    <text evidence="8">The complex is composed of two ATP-binding proteins (PotA), two transmembrane proteins (PotB and PotC) and a solute-binding protein (PotD).</text>
</comment>
<keyword evidence="1 8" id="KW-0813">Transport</keyword>
<feature type="domain" description="ABC transporter" evidence="9">
    <location>
        <begin position="23"/>
        <end position="253"/>
    </location>
</feature>
<dbReference type="GO" id="GO:0043190">
    <property type="term" value="C:ATP-binding cassette (ABC) transporter complex"/>
    <property type="evidence" value="ECO:0007669"/>
    <property type="project" value="InterPro"/>
</dbReference>
<accession>A0A6G7VEJ7</accession>
<keyword evidence="2 8" id="KW-1003">Cell membrane</keyword>
<dbReference type="PANTHER" id="PTHR42781:SF5">
    <property type="entry name" value="PUTRESCINE TRANSPORT ATP-BINDING PROTEIN POTG"/>
    <property type="match status" value="1"/>
</dbReference>
<evidence type="ECO:0000256" key="4">
    <source>
        <dbReference type="ARBA" id="ARBA00022741"/>
    </source>
</evidence>
<dbReference type="EC" id="7.6.2.11" evidence="8"/>
<dbReference type="Proteomes" id="UP000502699">
    <property type="component" value="Chromosome"/>
</dbReference>
<dbReference type="EMBL" id="CP048029">
    <property type="protein sequence ID" value="QIK38217.1"/>
    <property type="molecule type" value="Genomic_DNA"/>
</dbReference>
<evidence type="ECO:0000256" key="2">
    <source>
        <dbReference type="ARBA" id="ARBA00022475"/>
    </source>
</evidence>
<dbReference type="InterPro" id="IPR027417">
    <property type="entry name" value="P-loop_NTPase"/>
</dbReference>
<keyword evidence="11" id="KW-1185">Reference proteome</keyword>
<dbReference type="InterPro" id="IPR017871">
    <property type="entry name" value="ABC_transporter-like_CS"/>
</dbReference>
<organism evidence="10 11">
    <name type="scientific">Caldichromatium japonicum</name>
    <dbReference type="NCBI Taxonomy" id="2699430"/>
    <lineage>
        <taxon>Bacteria</taxon>
        <taxon>Pseudomonadati</taxon>
        <taxon>Pseudomonadota</taxon>
        <taxon>Gammaproteobacteria</taxon>
        <taxon>Chromatiales</taxon>
        <taxon>Chromatiaceae</taxon>
        <taxon>Caldichromatium</taxon>
    </lineage>
</organism>
<dbReference type="GO" id="GO:0015417">
    <property type="term" value="F:ABC-type polyamine transporter activity"/>
    <property type="evidence" value="ECO:0007669"/>
    <property type="project" value="UniProtKB-EC"/>
</dbReference>
<dbReference type="InterPro" id="IPR008995">
    <property type="entry name" value="Mo/tungstate-bd_C_term_dom"/>
</dbReference>
<dbReference type="KEGG" id="cjap:GWK36_09785"/>
<evidence type="ECO:0000256" key="3">
    <source>
        <dbReference type="ARBA" id="ARBA00022519"/>
    </source>
</evidence>
<dbReference type="NCBIfam" id="TIGR01187">
    <property type="entry name" value="potA"/>
    <property type="match status" value="1"/>
</dbReference>
<dbReference type="PANTHER" id="PTHR42781">
    <property type="entry name" value="SPERMIDINE/PUTRESCINE IMPORT ATP-BINDING PROTEIN POTA"/>
    <property type="match status" value="1"/>
</dbReference>
<protein>
    <recommendedName>
        <fullName evidence="8">Spermidine/putrescine import ATP-binding protein PotA</fullName>
        <ecNumber evidence="8">7.6.2.11</ecNumber>
    </recommendedName>
</protein>
<evidence type="ECO:0000259" key="9">
    <source>
        <dbReference type="PROSITE" id="PS50893"/>
    </source>
</evidence>
<keyword evidence="6 8" id="KW-1278">Translocase</keyword>
<evidence type="ECO:0000256" key="7">
    <source>
        <dbReference type="ARBA" id="ARBA00023136"/>
    </source>
</evidence>
<dbReference type="SUPFAM" id="SSF52540">
    <property type="entry name" value="P-loop containing nucleoside triphosphate hydrolases"/>
    <property type="match status" value="1"/>
</dbReference>
<dbReference type="GO" id="GO:0005524">
    <property type="term" value="F:ATP binding"/>
    <property type="evidence" value="ECO:0007669"/>
    <property type="project" value="UniProtKB-KW"/>
</dbReference>
<dbReference type="InterPro" id="IPR005893">
    <property type="entry name" value="PotA-like"/>
</dbReference>
<dbReference type="GO" id="GO:0015847">
    <property type="term" value="P:putrescine transport"/>
    <property type="evidence" value="ECO:0007669"/>
    <property type="project" value="UniProtKB-ARBA"/>
</dbReference>
<proteinExistence type="inferred from homology"/>
<evidence type="ECO:0000313" key="10">
    <source>
        <dbReference type="EMBL" id="QIK38217.1"/>
    </source>
</evidence>
<reference evidence="11" key="1">
    <citation type="submission" date="2020-01" db="EMBL/GenBank/DDBJ databases">
        <title>Caldichromatium gen. nov., sp. nov., a thermophilic purple sulfur bacterium member of the family Chromatiaceae isolated from Nakabusa hot spring, Japan.</title>
        <authorList>
            <person name="Saini M.K."/>
            <person name="Hanada S."/>
            <person name="Tank M."/>
        </authorList>
    </citation>
    <scope>NUCLEOTIDE SEQUENCE [LARGE SCALE GENOMIC DNA]</scope>
    <source>
        <strain evidence="11">No.7</strain>
    </source>
</reference>
<name>A0A6G7VEJ7_9GAMM</name>
<dbReference type="AlphaFoldDB" id="A0A6G7VEJ7"/>
<comment type="function">
    <text evidence="8">Part of the ABC transporter complex PotABCD involved in spermidine/putrescine import. Responsible for energy coupling to the transport system.</text>
</comment>
<dbReference type="InterPro" id="IPR003593">
    <property type="entry name" value="AAA+_ATPase"/>
</dbReference>
<keyword evidence="5 8" id="KW-0067">ATP-binding</keyword>
<dbReference type="FunFam" id="3.40.50.300:FF:000133">
    <property type="entry name" value="Spermidine/putrescine import ATP-binding protein PotA"/>
    <property type="match status" value="1"/>
</dbReference>